<dbReference type="InterPro" id="IPR016187">
    <property type="entry name" value="CTDL_fold"/>
</dbReference>
<organism evidence="4 5">
    <name type="scientific">Chilo suppressalis</name>
    <name type="common">Asiatic rice borer moth</name>
    <dbReference type="NCBI Taxonomy" id="168631"/>
    <lineage>
        <taxon>Eukaryota</taxon>
        <taxon>Metazoa</taxon>
        <taxon>Ecdysozoa</taxon>
        <taxon>Arthropoda</taxon>
        <taxon>Hexapoda</taxon>
        <taxon>Insecta</taxon>
        <taxon>Pterygota</taxon>
        <taxon>Neoptera</taxon>
        <taxon>Endopterygota</taxon>
        <taxon>Lepidoptera</taxon>
        <taxon>Glossata</taxon>
        <taxon>Ditrysia</taxon>
        <taxon>Pyraloidea</taxon>
        <taxon>Crambidae</taxon>
        <taxon>Crambinae</taxon>
        <taxon>Chilo</taxon>
    </lineage>
</organism>
<feature type="domain" description="C-type lectin" evidence="3">
    <location>
        <begin position="347"/>
        <end position="421"/>
    </location>
</feature>
<dbReference type="Pfam" id="PF00059">
    <property type="entry name" value="Lectin_C"/>
    <property type="match status" value="1"/>
</dbReference>
<dbReference type="CDD" id="cd00037">
    <property type="entry name" value="CLECT"/>
    <property type="match status" value="1"/>
</dbReference>
<dbReference type="InterPro" id="IPR051004">
    <property type="entry name" value="DC-SIGN_domain-containing"/>
</dbReference>
<accession>A0ABN8AZS0</accession>
<dbReference type="EMBL" id="OU963905">
    <property type="protein sequence ID" value="CAH0398854.1"/>
    <property type="molecule type" value="Genomic_DNA"/>
</dbReference>
<sequence>MGLPNGFPYTTVLRFPHPVGPSNSLDVVSPADEGSTDTALPGSRSLATSFREAKCQCVAQAKYDFTNLAKYETQRGLVDHSTTKLRLTDGLKSQGYDPLATNAVGLDFSSQCTGSHMSNILTKILVLKAQGIRQSKRKYIHASSVPYKKTTLLPKNQRHSVSCLADAGFRTGTLLKKAAVNMPSHFMRLDISYKANSNRKTPEINKYFNKVENVYVLIFLITVCLPKQIEKKEMKANWFKAQQYCRFHGMHLASISSQQENDKLEQYVKDSGMDDPTVFTYLTLIFFNNVITNTKEKKEREKILKPSAVRNNKEIVSDSDSHSNPVRRLALWAMPAMLFHEHGYGREHFWTSGTDLAEEGNFFWMANGRPLTFVNWNAGEPNNFRYENGEEENCLELWNRDDKGLKWNDSPCSFETFFICEVRSD</sequence>
<protein>
    <recommendedName>
        <fullName evidence="3">C-type lectin domain-containing protein</fullName>
    </recommendedName>
</protein>
<gene>
    <name evidence="4" type="ORF">CHILSU_LOCUS1979</name>
</gene>
<dbReference type="PANTHER" id="PTHR22802">
    <property type="entry name" value="C-TYPE LECTIN SUPERFAMILY MEMBER"/>
    <property type="match status" value="1"/>
</dbReference>
<evidence type="ECO:0000256" key="1">
    <source>
        <dbReference type="ARBA" id="ARBA00023157"/>
    </source>
</evidence>
<dbReference type="InterPro" id="IPR001304">
    <property type="entry name" value="C-type_lectin-like"/>
</dbReference>
<dbReference type="SMART" id="SM00034">
    <property type="entry name" value="CLECT"/>
    <property type="match status" value="1"/>
</dbReference>
<dbReference type="PANTHER" id="PTHR22802:SF465">
    <property type="entry name" value="AT17652P-RELATED"/>
    <property type="match status" value="1"/>
</dbReference>
<proteinExistence type="predicted"/>
<dbReference type="InterPro" id="IPR018378">
    <property type="entry name" value="C-type_lectin_CS"/>
</dbReference>
<evidence type="ECO:0000256" key="2">
    <source>
        <dbReference type="SAM" id="MobiDB-lite"/>
    </source>
</evidence>
<feature type="region of interest" description="Disordered" evidence="2">
    <location>
        <begin position="24"/>
        <end position="43"/>
    </location>
</feature>
<keyword evidence="5" id="KW-1185">Reference proteome</keyword>
<evidence type="ECO:0000313" key="4">
    <source>
        <dbReference type="EMBL" id="CAH0398854.1"/>
    </source>
</evidence>
<evidence type="ECO:0000313" key="5">
    <source>
        <dbReference type="Proteomes" id="UP001153292"/>
    </source>
</evidence>
<dbReference type="PROSITE" id="PS50041">
    <property type="entry name" value="C_TYPE_LECTIN_2"/>
    <property type="match status" value="1"/>
</dbReference>
<dbReference type="SUPFAM" id="SSF56436">
    <property type="entry name" value="C-type lectin-like"/>
    <property type="match status" value="1"/>
</dbReference>
<keyword evidence="1" id="KW-1015">Disulfide bond</keyword>
<reference evidence="4" key="1">
    <citation type="submission" date="2021-12" db="EMBL/GenBank/DDBJ databases">
        <authorList>
            <person name="King R."/>
        </authorList>
    </citation>
    <scope>NUCLEOTIDE SEQUENCE</scope>
</reference>
<dbReference type="Proteomes" id="UP001153292">
    <property type="component" value="Chromosome 12"/>
</dbReference>
<dbReference type="Gene3D" id="3.10.100.10">
    <property type="entry name" value="Mannose-Binding Protein A, subunit A"/>
    <property type="match status" value="2"/>
</dbReference>
<dbReference type="InterPro" id="IPR016186">
    <property type="entry name" value="C-type_lectin-like/link_sf"/>
</dbReference>
<evidence type="ECO:0000259" key="3">
    <source>
        <dbReference type="PROSITE" id="PS50041"/>
    </source>
</evidence>
<name>A0ABN8AZS0_CHISP</name>
<dbReference type="PROSITE" id="PS00615">
    <property type="entry name" value="C_TYPE_LECTIN_1"/>
    <property type="match status" value="1"/>
</dbReference>